<sequence>MAKTHEESEAGSLLAPLGHFQRGPHPKDKQEALSYRTSRGPQHLIILITWQHCLTRVKPTNKQSEASTSQGTGSRPGAAGADLRIIRTINKRFILLHESHREEAISHQTVIRGRRGSVTAGGIERAGMNRGAMLF</sequence>
<name>A0ACC2HEB3_DALPE</name>
<accession>A0ACC2HEB3</accession>
<protein>
    <submittedName>
        <fullName evidence="1">Uncharacterized protein</fullName>
    </submittedName>
</protein>
<organism evidence="1 2">
    <name type="scientific">Dallia pectoralis</name>
    <name type="common">Alaska blackfish</name>
    <dbReference type="NCBI Taxonomy" id="75939"/>
    <lineage>
        <taxon>Eukaryota</taxon>
        <taxon>Metazoa</taxon>
        <taxon>Chordata</taxon>
        <taxon>Craniata</taxon>
        <taxon>Vertebrata</taxon>
        <taxon>Euteleostomi</taxon>
        <taxon>Actinopterygii</taxon>
        <taxon>Neopterygii</taxon>
        <taxon>Teleostei</taxon>
        <taxon>Protacanthopterygii</taxon>
        <taxon>Esociformes</taxon>
        <taxon>Umbridae</taxon>
        <taxon>Dallia</taxon>
    </lineage>
</organism>
<gene>
    <name evidence="1" type="ORF">DPEC_G00036590</name>
</gene>
<reference evidence="1" key="1">
    <citation type="submission" date="2021-05" db="EMBL/GenBank/DDBJ databases">
        <authorList>
            <person name="Pan Q."/>
            <person name="Jouanno E."/>
            <person name="Zahm M."/>
            <person name="Klopp C."/>
            <person name="Cabau C."/>
            <person name="Louis A."/>
            <person name="Berthelot C."/>
            <person name="Parey E."/>
            <person name="Roest Crollius H."/>
            <person name="Montfort J."/>
            <person name="Robinson-Rechavi M."/>
            <person name="Bouchez O."/>
            <person name="Lampietro C."/>
            <person name="Lopez Roques C."/>
            <person name="Donnadieu C."/>
            <person name="Postlethwait J."/>
            <person name="Bobe J."/>
            <person name="Dillon D."/>
            <person name="Chandos A."/>
            <person name="von Hippel F."/>
            <person name="Guiguen Y."/>
        </authorList>
    </citation>
    <scope>NUCLEOTIDE SEQUENCE</scope>
    <source>
        <strain evidence="1">YG-Jan2019</strain>
    </source>
</reference>
<dbReference type="EMBL" id="CM055730">
    <property type="protein sequence ID" value="KAJ8014085.1"/>
    <property type="molecule type" value="Genomic_DNA"/>
</dbReference>
<evidence type="ECO:0000313" key="1">
    <source>
        <dbReference type="EMBL" id="KAJ8014085.1"/>
    </source>
</evidence>
<keyword evidence="2" id="KW-1185">Reference proteome</keyword>
<evidence type="ECO:0000313" key="2">
    <source>
        <dbReference type="Proteomes" id="UP001157502"/>
    </source>
</evidence>
<dbReference type="Proteomes" id="UP001157502">
    <property type="component" value="Chromosome 3"/>
</dbReference>
<comment type="caution">
    <text evidence="1">The sequence shown here is derived from an EMBL/GenBank/DDBJ whole genome shotgun (WGS) entry which is preliminary data.</text>
</comment>
<proteinExistence type="predicted"/>